<dbReference type="AlphaFoldDB" id="A0A099NT07"/>
<sequence length="221" mass="25656">MRGAQLMGLKQRFQFTVNSERTLKYWSEELQVSESITVSGQEEEGTLEIPGLANTTFHDFNVAYEKEYMFEVPESIDCNSTRYVLEYGADLNMYLICDMGEGKERRHVLIRHHRGMNEIAKFSAKEKLRLLDHSDEEKRLLSDMKNKLETLIYELRGVEQNEAKLAELDELLDWLDYESGDATFSDVSKRYEELHGEYRVILEGGPSAALDTEEQDVHDEL</sequence>
<proteinExistence type="predicted"/>
<name>A0A099NT07_PICKU</name>
<dbReference type="VEuPathDB" id="FungiDB:C5L36_0C01410"/>
<organism evidence="1 2">
    <name type="scientific">Pichia kudriavzevii</name>
    <name type="common">Yeast</name>
    <name type="synonym">Issatchenkia orientalis</name>
    <dbReference type="NCBI Taxonomy" id="4909"/>
    <lineage>
        <taxon>Eukaryota</taxon>
        <taxon>Fungi</taxon>
        <taxon>Dikarya</taxon>
        <taxon>Ascomycota</taxon>
        <taxon>Saccharomycotina</taxon>
        <taxon>Pichiomycetes</taxon>
        <taxon>Pichiales</taxon>
        <taxon>Pichiaceae</taxon>
        <taxon>Pichia</taxon>
    </lineage>
</organism>
<evidence type="ECO:0000313" key="1">
    <source>
        <dbReference type="EMBL" id="KGK35052.1"/>
    </source>
</evidence>
<comment type="caution">
    <text evidence="1">The sequence shown here is derived from an EMBL/GenBank/DDBJ whole genome shotgun (WGS) entry which is preliminary data.</text>
</comment>
<dbReference type="EMBL" id="JQFK01001018">
    <property type="protein sequence ID" value="KGK35052.1"/>
    <property type="molecule type" value="Genomic_DNA"/>
</dbReference>
<dbReference type="Proteomes" id="UP000029867">
    <property type="component" value="Unassembled WGS sequence"/>
</dbReference>
<accession>A0A099NT07</accession>
<reference evidence="2" key="1">
    <citation type="journal article" date="2014" name="Microb. Cell Fact.">
        <title>Exploiting Issatchenkia orientalis SD108 for succinic acid production.</title>
        <authorList>
            <person name="Xiao H."/>
            <person name="Shao Z."/>
            <person name="Jiang Y."/>
            <person name="Dole S."/>
            <person name="Zhao H."/>
        </authorList>
    </citation>
    <scope>NUCLEOTIDE SEQUENCE [LARGE SCALE GENOMIC DNA]</scope>
    <source>
        <strain evidence="2">SD108</strain>
    </source>
</reference>
<evidence type="ECO:0000313" key="2">
    <source>
        <dbReference type="Proteomes" id="UP000029867"/>
    </source>
</evidence>
<protein>
    <submittedName>
        <fullName evidence="1">Uncharacterized protein</fullName>
    </submittedName>
</protein>
<dbReference type="HOGENOM" id="CLU_1250828_0_0_1"/>
<gene>
    <name evidence="1" type="ORF">JL09_g5799</name>
</gene>